<proteinExistence type="predicted"/>
<organism evidence="1 2">
    <name type="scientific">Chryseobacterium turcicum</name>
    <dbReference type="NCBI Taxonomy" id="2898076"/>
    <lineage>
        <taxon>Bacteria</taxon>
        <taxon>Pseudomonadati</taxon>
        <taxon>Bacteroidota</taxon>
        <taxon>Flavobacteriia</taxon>
        <taxon>Flavobacteriales</taxon>
        <taxon>Weeksellaceae</taxon>
        <taxon>Chryseobacterium group</taxon>
        <taxon>Chryseobacterium</taxon>
    </lineage>
</organism>
<name>A0A9Q3V667_9FLAO</name>
<dbReference type="RefSeq" id="WP_230671447.1">
    <property type="nucleotide sequence ID" value="NZ_JAJNAY010000002.1"/>
</dbReference>
<evidence type="ECO:0000313" key="1">
    <source>
        <dbReference type="EMBL" id="MCD1118523.1"/>
    </source>
</evidence>
<sequence>MEKIFLLSSVLMALFVNTQTPTYVPSSGLVAWWGFSGNSNNNNNLTVTSVTLTGDSTGTTLF</sequence>
<comment type="caution">
    <text evidence="1">The sequence shown here is derived from an EMBL/GenBank/DDBJ whole genome shotgun (WGS) entry which is preliminary data.</text>
</comment>
<dbReference type="EMBL" id="JAJNAY010000002">
    <property type="protein sequence ID" value="MCD1118523.1"/>
    <property type="molecule type" value="Genomic_DNA"/>
</dbReference>
<evidence type="ECO:0000313" key="2">
    <source>
        <dbReference type="Proteomes" id="UP001108025"/>
    </source>
</evidence>
<reference evidence="1" key="1">
    <citation type="submission" date="2021-11" db="EMBL/GenBank/DDBJ databases">
        <title>Description of novel Chryseobacterium species.</title>
        <authorList>
            <person name="Saticioglu I.B."/>
            <person name="Ay H."/>
            <person name="Altun S."/>
            <person name="Duman M."/>
        </authorList>
    </citation>
    <scope>NUCLEOTIDE SEQUENCE</scope>
    <source>
        <strain evidence="1">C-17</strain>
    </source>
</reference>
<gene>
    <name evidence="1" type="ORF">LO744_16840</name>
</gene>
<dbReference type="Proteomes" id="UP001108025">
    <property type="component" value="Unassembled WGS sequence"/>
</dbReference>
<keyword evidence="2" id="KW-1185">Reference proteome</keyword>
<protein>
    <submittedName>
        <fullName evidence="1">Uncharacterized protein</fullName>
    </submittedName>
</protein>
<accession>A0A9Q3V667</accession>
<dbReference type="AlphaFoldDB" id="A0A9Q3V667"/>